<dbReference type="AlphaFoldDB" id="A0A4Q9MFC5"/>
<dbReference type="EMBL" id="ML143465">
    <property type="protein sequence ID" value="TBU25228.1"/>
    <property type="molecule type" value="Genomic_DNA"/>
</dbReference>
<keyword evidence="2" id="KW-0378">Hydrolase</keyword>
<organism evidence="2">
    <name type="scientific">Dichomitus squalens</name>
    <dbReference type="NCBI Taxonomy" id="114155"/>
    <lineage>
        <taxon>Eukaryota</taxon>
        <taxon>Fungi</taxon>
        <taxon>Dikarya</taxon>
        <taxon>Basidiomycota</taxon>
        <taxon>Agaricomycotina</taxon>
        <taxon>Agaricomycetes</taxon>
        <taxon>Polyporales</taxon>
        <taxon>Polyporaceae</taxon>
        <taxon>Dichomitus</taxon>
    </lineage>
</organism>
<dbReference type="OrthoDB" id="94039at2759"/>
<dbReference type="Proteomes" id="UP000292957">
    <property type="component" value="Unassembled WGS sequence"/>
</dbReference>
<sequence length="334" mass="36661">MAYSSTTFKKLYPSPTLDHDLLFVGKCYIPEKVNPDGVTLLFFHAAGSHKETFEPIIGDLFALKSPDDSPIVREAWSFDMQSHGEAGAFNNKRLGNTTLSVTEWTYGFKAFMSDSDVLRGHKLVAVGHSLGASMIILATMEGPLPPVDLKSLIIVEPALVTQEAWDQNKEMCMGALALTSAVVMKRRDVWNSREEAKKYFDARPPWKGWDPRVVVLYTQHALTEIEENGVKTEKVTLACAKIQENAAFCESQNHLVAVAWLLTLAATIPVHVILGEDLDVVPEFCHQSVIGIKDIKSIQTVSNAGHFVVQQNPKGLGLAIAQVVSGTLPPRPAL</sequence>
<dbReference type="InterPro" id="IPR029058">
    <property type="entry name" value="AB_hydrolase_fold"/>
</dbReference>
<evidence type="ECO:0000313" key="2">
    <source>
        <dbReference type="EMBL" id="TBU25228.1"/>
    </source>
</evidence>
<proteinExistence type="predicted"/>
<name>A0A4Q9MFC5_9APHY</name>
<dbReference type="GO" id="GO:0016787">
    <property type="term" value="F:hydrolase activity"/>
    <property type="evidence" value="ECO:0007669"/>
    <property type="project" value="UniProtKB-KW"/>
</dbReference>
<dbReference type="Pfam" id="PF12697">
    <property type="entry name" value="Abhydrolase_6"/>
    <property type="match status" value="1"/>
</dbReference>
<accession>A0A4Q9MFC5</accession>
<evidence type="ECO:0000259" key="1">
    <source>
        <dbReference type="Pfam" id="PF12697"/>
    </source>
</evidence>
<feature type="domain" description="AB hydrolase-1" evidence="1">
    <location>
        <begin position="40"/>
        <end position="314"/>
    </location>
</feature>
<reference evidence="2" key="1">
    <citation type="submission" date="2019-01" db="EMBL/GenBank/DDBJ databases">
        <title>Draft genome sequences of three monokaryotic isolates of the white-rot basidiomycete fungus Dichomitus squalens.</title>
        <authorList>
            <consortium name="DOE Joint Genome Institute"/>
            <person name="Lopez S.C."/>
            <person name="Andreopoulos B."/>
            <person name="Pangilinan J."/>
            <person name="Lipzen A."/>
            <person name="Riley R."/>
            <person name="Ahrendt S."/>
            <person name="Ng V."/>
            <person name="Barry K."/>
            <person name="Daum C."/>
            <person name="Grigoriev I.V."/>
            <person name="Hilden K.S."/>
            <person name="Makela M.R."/>
            <person name="de Vries R.P."/>
        </authorList>
    </citation>
    <scope>NUCLEOTIDE SEQUENCE [LARGE SCALE GENOMIC DNA]</scope>
    <source>
        <strain evidence="2">OM18370.1</strain>
    </source>
</reference>
<dbReference type="Gene3D" id="3.40.50.1820">
    <property type="entry name" value="alpha/beta hydrolase"/>
    <property type="match status" value="1"/>
</dbReference>
<dbReference type="InterPro" id="IPR000073">
    <property type="entry name" value="AB_hydrolase_1"/>
</dbReference>
<dbReference type="SUPFAM" id="SSF53474">
    <property type="entry name" value="alpha/beta-Hydrolases"/>
    <property type="match status" value="1"/>
</dbReference>
<protein>
    <submittedName>
        <fullName evidence="2">Alpha/beta-hydrolase</fullName>
    </submittedName>
</protein>
<gene>
    <name evidence="2" type="ORF">BD311DRAFT_765133</name>
</gene>